<proteinExistence type="predicted"/>
<accession>M7YFV5</accession>
<organism evidence="1">
    <name type="scientific">Triticum urartu</name>
    <name type="common">Red wild einkorn</name>
    <name type="synonym">Crithodium urartu</name>
    <dbReference type="NCBI Taxonomy" id="4572"/>
    <lineage>
        <taxon>Eukaryota</taxon>
        <taxon>Viridiplantae</taxon>
        <taxon>Streptophyta</taxon>
        <taxon>Embryophyta</taxon>
        <taxon>Tracheophyta</taxon>
        <taxon>Spermatophyta</taxon>
        <taxon>Magnoliopsida</taxon>
        <taxon>Liliopsida</taxon>
        <taxon>Poales</taxon>
        <taxon>Poaceae</taxon>
        <taxon>BOP clade</taxon>
        <taxon>Pooideae</taxon>
        <taxon>Triticodae</taxon>
        <taxon>Triticeae</taxon>
        <taxon>Triticinae</taxon>
        <taxon>Triticum</taxon>
    </lineage>
</organism>
<evidence type="ECO:0000313" key="1">
    <source>
        <dbReference type="EMBL" id="EMS49248.1"/>
    </source>
</evidence>
<dbReference type="AlphaFoldDB" id="M7YFV5"/>
<name>M7YFV5_TRIUA</name>
<sequence>MASHWVFFLSLCLLLVAVSSIDVEPPLDSPHLQNQLLQALIFGEVCITKDCCKVLRRVGDETCIISYMCASIG</sequence>
<protein>
    <submittedName>
        <fullName evidence="1">Uncharacterized protein</fullName>
    </submittedName>
</protein>
<dbReference type="EMBL" id="KD245098">
    <property type="protein sequence ID" value="EMS49248.1"/>
    <property type="molecule type" value="Genomic_DNA"/>
</dbReference>
<gene>
    <name evidence="1" type="ORF">TRIUR3_31036</name>
</gene>
<reference evidence="1" key="1">
    <citation type="journal article" date="2013" name="Nature">
        <title>Draft genome of the wheat A-genome progenitor Triticum urartu.</title>
        <authorList>
            <person name="Ling H.Q."/>
            <person name="Zhao S."/>
            <person name="Liu D."/>
            <person name="Wang J."/>
            <person name="Sun H."/>
            <person name="Zhang C."/>
            <person name="Fan H."/>
            <person name="Li D."/>
            <person name="Dong L."/>
            <person name="Tao Y."/>
            <person name="Gao C."/>
            <person name="Wu H."/>
            <person name="Li Y."/>
            <person name="Cui Y."/>
            <person name="Guo X."/>
            <person name="Zheng S."/>
            <person name="Wang B."/>
            <person name="Yu K."/>
            <person name="Liang Q."/>
            <person name="Yang W."/>
            <person name="Lou X."/>
            <person name="Chen J."/>
            <person name="Feng M."/>
            <person name="Jian J."/>
            <person name="Zhang X."/>
            <person name="Luo G."/>
            <person name="Jiang Y."/>
            <person name="Liu J."/>
            <person name="Wang Z."/>
            <person name="Sha Y."/>
            <person name="Zhang B."/>
            <person name="Wu H."/>
            <person name="Tang D."/>
            <person name="Shen Q."/>
            <person name="Xue P."/>
            <person name="Zou S."/>
            <person name="Wang X."/>
            <person name="Liu X."/>
            <person name="Wang F."/>
            <person name="Yang Y."/>
            <person name="An X."/>
            <person name="Dong Z."/>
            <person name="Zhang K."/>
            <person name="Zhang X."/>
            <person name="Luo M.C."/>
            <person name="Dvorak J."/>
            <person name="Tong Y."/>
            <person name="Wang J."/>
            <person name="Yang H."/>
            <person name="Li Z."/>
            <person name="Wang D."/>
            <person name="Zhang A."/>
            <person name="Wang J."/>
        </authorList>
    </citation>
    <scope>NUCLEOTIDE SEQUENCE</scope>
</reference>
<dbReference type="OMA" id="ASHWVFF"/>